<sequence>HHVLIHQLIEQQAAQRPDACAVRGDSGPLLTYAELNQQANQLAHRLIELGVEPDTRVAVSLRRGPEMVVALLGILKAGGAYVPIDPDLPSARQAYMLEDSSPQAVLTTRDLSDNLPASDLPVLVLDGHDDRAQLARQQSVNPDAKALGLQPNHLAYVLYTSGSTGTPKGVMNEHLGVVNRLLWARDAYQVNSQDRVLQKTPFGFDVSVWEFFLPLLTGAELVMARPGGHQDPDYLAQVMSDAGITLLHFVPSMLDVFLEHRSTRDFPQLRRVLCSGEALPRALQRRFEQQLKGVELHNLYGPTEAAIDVTAWECRPTDPGDSVPIGRPIANIQMHVLDALGQLQPLGVAGELHIGGIGVARGYLNQPDLSAERFIA</sequence>
<feature type="non-terminal residue" evidence="2">
    <location>
        <position position="1"/>
    </location>
</feature>
<reference evidence="2 3" key="1">
    <citation type="submission" date="2023-11" db="EMBL/GenBank/DDBJ databases">
        <title>Pseudomonas fragariae, a Novel Bacterial Species Causing Leaf Spots on Strawberry (Fragaria x ananassa).</title>
        <authorList>
            <person name="Marin M.V."/>
            <person name="Carvalho R."/>
            <person name="Paret M.L."/>
            <person name="Jones J.B."/>
            <person name="Peres N.A."/>
        </authorList>
    </citation>
    <scope>NUCLEOTIDE SEQUENCE [LARGE SCALE GENOMIC DNA]</scope>
    <source>
        <strain evidence="2 3">19</strain>
    </source>
</reference>
<name>A0ABU5BCM0_9PSED</name>
<evidence type="ECO:0000259" key="1">
    <source>
        <dbReference type="Pfam" id="PF00501"/>
    </source>
</evidence>
<keyword evidence="3" id="KW-1185">Reference proteome</keyword>
<dbReference type="Gene3D" id="3.40.50.980">
    <property type="match status" value="2"/>
</dbReference>
<dbReference type="EMBL" id="JAXCEY010000070">
    <property type="protein sequence ID" value="MDX9589256.1"/>
    <property type="molecule type" value="Genomic_DNA"/>
</dbReference>
<proteinExistence type="predicted"/>
<dbReference type="Proteomes" id="UP001274111">
    <property type="component" value="Unassembled WGS sequence"/>
</dbReference>
<gene>
    <name evidence="2" type="ORF">SLT84_26710</name>
</gene>
<dbReference type="RefSeq" id="WP_320285316.1">
    <property type="nucleotide sequence ID" value="NZ_JAXCEY010000070.1"/>
</dbReference>
<protein>
    <submittedName>
        <fullName evidence="2">Amino acid adenylation domain-containing protein</fullName>
    </submittedName>
</protein>
<dbReference type="InterPro" id="IPR020845">
    <property type="entry name" value="AMP-binding_CS"/>
</dbReference>
<evidence type="ECO:0000313" key="2">
    <source>
        <dbReference type="EMBL" id="MDX9589256.1"/>
    </source>
</evidence>
<feature type="non-terminal residue" evidence="2">
    <location>
        <position position="376"/>
    </location>
</feature>
<dbReference type="PANTHER" id="PTHR45527:SF1">
    <property type="entry name" value="FATTY ACID SYNTHASE"/>
    <property type="match status" value="1"/>
</dbReference>
<dbReference type="PROSITE" id="PS00455">
    <property type="entry name" value="AMP_BINDING"/>
    <property type="match status" value="1"/>
</dbReference>
<feature type="domain" description="AMP-dependent synthetase/ligase" evidence="1">
    <location>
        <begin position="10"/>
        <end position="364"/>
    </location>
</feature>
<evidence type="ECO:0000313" key="3">
    <source>
        <dbReference type="Proteomes" id="UP001274111"/>
    </source>
</evidence>
<dbReference type="SUPFAM" id="SSF56801">
    <property type="entry name" value="Acetyl-CoA synthetase-like"/>
    <property type="match status" value="1"/>
</dbReference>
<accession>A0ABU5BCM0</accession>
<organism evidence="2 3">
    <name type="scientific">Pseudomonas fragariae</name>
    <name type="common">ex Marin et al. 2024</name>
    <dbReference type="NCBI Taxonomy" id="3080056"/>
    <lineage>
        <taxon>Bacteria</taxon>
        <taxon>Pseudomonadati</taxon>
        <taxon>Pseudomonadota</taxon>
        <taxon>Gammaproteobacteria</taxon>
        <taxon>Pseudomonadales</taxon>
        <taxon>Pseudomonadaceae</taxon>
        <taxon>Pseudomonas</taxon>
    </lineage>
</organism>
<dbReference type="InterPro" id="IPR000873">
    <property type="entry name" value="AMP-dep_synth/lig_dom"/>
</dbReference>
<comment type="caution">
    <text evidence="2">The sequence shown here is derived from an EMBL/GenBank/DDBJ whole genome shotgun (WGS) entry which is preliminary data.</text>
</comment>
<dbReference type="PANTHER" id="PTHR45527">
    <property type="entry name" value="NONRIBOSOMAL PEPTIDE SYNTHETASE"/>
    <property type="match status" value="1"/>
</dbReference>
<dbReference type="Gene3D" id="2.30.38.10">
    <property type="entry name" value="Luciferase, Domain 3"/>
    <property type="match status" value="1"/>
</dbReference>
<dbReference type="Pfam" id="PF00501">
    <property type="entry name" value="AMP-binding"/>
    <property type="match status" value="1"/>
</dbReference>
<dbReference type="NCBIfam" id="TIGR01733">
    <property type="entry name" value="AA-adenyl-dom"/>
    <property type="match status" value="1"/>
</dbReference>
<dbReference type="InterPro" id="IPR010071">
    <property type="entry name" value="AA_adenyl_dom"/>
</dbReference>